<dbReference type="RefSeq" id="WP_090189175.1">
    <property type="nucleotide sequence ID" value="NZ_CAXIDI010000003.1"/>
</dbReference>
<proteinExistence type="predicted"/>
<dbReference type="OrthoDB" id="7651124at2"/>
<protein>
    <recommendedName>
        <fullName evidence="3">SnoaL-like domain-containing protein</fullName>
    </recommendedName>
</protein>
<dbReference type="AlphaFoldDB" id="A0A1I4FSA0"/>
<evidence type="ECO:0000313" key="1">
    <source>
        <dbReference type="EMBL" id="SFL19676.1"/>
    </source>
</evidence>
<reference evidence="1 2" key="1">
    <citation type="submission" date="2016-10" db="EMBL/GenBank/DDBJ databases">
        <authorList>
            <person name="de Groot N.N."/>
        </authorList>
    </citation>
    <scope>NUCLEOTIDE SEQUENCE [LARGE SCALE GENOMIC DNA]</scope>
    <source>
        <strain evidence="1 2">DSM 16199</strain>
    </source>
</reference>
<accession>A0A1I4FSA0</accession>
<keyword evidence="2" id="KW-1185">Reference proteome</keyword>
<dbReference type="Proteomes" id="UP000199550">
    <property type="component" value="Unassembled WGS sequence"/>
</dbReference>
<evidence type="ECO:0008006" key="3">
    <source>
        <dbReference type="Google" id="ProtNLM"/>
    </source>
</evidence>
<dbReference type="STRING" id="195913.SAMN04488004_11026"/>
<organism evidence="1 2">
    <name type="scientific">Loktanella salsilacus</name>
    <dbReference type="NCBI Taxonomy" id="195913"/>
    <lineage>
        <taxon>Bacteria</taxon>
        <taxon>Pseudomonadati</taxon>
        <taxon>Pseudomonadota</taxon>
        <taxon>Alphaproteobacteria</taxon>
        <taxon>Rhodobacterales</taxon>
        <taxon>Roseobacteraceae</taxon>
        <taxon>Loktanella</taxon>
    </lineage>
</organism>
<gene>
    <name evidence="1" type="ORF">SAMN04488004_11026</name>
</gene>
<evidence type="ECO:0000313" key="2">
    <source>
        <dbReference type="Proteomes" id="UP000199550"/>
    </source>
</evidence>
<dbReference type="EMBL" id="FOTF01000010">
    <property type="protein sequence ID" value="SFL19676.1"/>
    <property type="molecule type" value="Genomic_DNA"/>
</dbReference>
<sequence>MSGPNAEAILQTWLDEVIVQVFANDFDGWADTMGCPLVTVSCQGRSVIGTRDMLREKFDQWRTLFEVQRVTDMIRVAQHATFVTEDQIHGEYTTETLSHGQRIIPGFSSTITLTLQGRRWRATELISGMTGSHRHLLHAKPQGNAPS</sequence>
<name>A0A1I4FSA0_9RHOB</name>